<dbReference type="Proteomes" id="UP001195483">
    <property type="component" value="Unassembled WGS sequence"/>
</dbReference>
<dbReference type="AlphaFoldDB" id="A0AAE0RPM0"/>
<reference evidence="1" key="1">
    <citation type="journal article" date="2021" name="Genome Biol. Evol.">
        <title>A High-Quality Reference Genome for a Parasitic Bivalve with Doubly Uniparental Inheritance (Bivalvia: Unionida).</title>
        <authorList>
            <person name="Smith C.H."/>
        </authorList>
    </citation>
    <scope>NUCLEOTIDE SEQUENCE</scope>
    <source>
        <strain evidence="1">CHS0354</strain>
    </source>
</reference>
<reference evidence="1" key="2">
    <citation type="journal article" date="2021" name="Genome Biol. Evol.">
        <title>Developing a high-quality reference genome for a parasitic bivalve with doubly uniparental inheritance (Bivalvia: Unionida).</title>
        <authorList>
            <person name="Smith C.H."/>
        </authorList>
    </citation>
    <scope>NUCLEOTIDE SEQUENCE</scope>
    <source>
        <strain evidence="1">CHS0354</strain>
        <tissue evidence="1">Mantle</tissue>
    </source>
</reference>
<protein>
    <submittedName>
        <fullName evidence="1">Uncharacterized protein</fullName>
    </submittedName>
</protein>
<evidence type="ECO:0000313" key="1">
    <source>
        <dbReference type="EMBL" id="KAK3577294.1"/>
    </source>
</evidence>
<evidence type="ECO:0000313" key="2">
    <source>
        <dbReference type="Proteomes" id="UP001195483"/>
    </source>
</evidence>
<keyword evidence="2" id="KW-1185">Reference proteome</keyword>
<organism evidence="1 2">
    <name type="scientific">Potamilus streckersoni</name>
    <dbReference type="NCBI Taxonomy" id="2493646"/>
    <lineage>
        <taxon>Eukaryota</taxon>
        <taxon>Metazoa</taxon>
        <taxon>Spiralia</taxon>
        <taxon>Lophotrochozoa</taxon>
        <taxon>Mollusca</taxon>
        <taxon>Bivalvia</taxon>
        <taxon>Autobranchia</taxon>
        <taxon>Heteroconchia</taxon>
        <taxon>Palaeoheterodonta</taxon>
        <taxon>Unionida</taxon>
        <taxon>Unionoidea</taxon>
        <taxon>Unionidae</taxon>
        <taxon>Ambleminae</taxon>
        <taxon>Lampsilini</taxon>
        <taxon>Potamilus</taxon>
    </lineage>
</organism>
<dbReference type="EMBL" id="JAEAOA010000557">
    <property type="protein sequence ID" value="KAK3577294.1"/>
    <property type="molecule type" value="Genomic_DNA"/>
</dbReference>
<comment type="caution">
    <text evidence="1">The sequence shown here is derived from an EMBL/GenBank/DDBJ whole genome shotgun (WGS) entry which is preliminary data.</text>
</comment>
<proteinExistence type="predicted"/>
<name>A0AAE0RPM0_9BIVA</name>
<sequence>MDEGSKLQRRVDYLKRQLLHKLRINDGEITTKTNLSQCLSEIDYRQGKSRGISRVRDDVSMFFGKLNNHIHYYLDVNDEIFTGLLIDLYEMVTSHFFKIAFVDVLKALKESIPKKKEAFQPKLQYQNESRTLKRKWAISKLFQCNICKGDNPQISQENNIACVICNLRLHFGCFGLTGNEKLIKRKNSV</sequence>
<gene>
    <name evidence="1" type="ORF">CHS0354_008386</name>
</gene>
<accession>A0AAE0RPM0</accession>
<reference evidence="1" key="3">
    <citation type="submission" date="2023-05" db="EMBL/GenBank/DDBJ databases">
        <authorList>
            <person name="Smith C.H."/>
        </authorList>
    </citation>
    <scope>NUCLEOTIDE SEQUENCE</scope>
    <source>
        <strain evidence="1">CHS0354</strain>
        <tissue evidence="1">Mantle</tissue>
    </source>
</reference>